<evidence type="ECO:0000256" key="3">
    <source>
        <dbReference type="ARBA" id="ARBA00023008"/>
    </source>
</evidence>
<keyword evidence="3" id="KW-0186">Copper</keyword>
<dbReference type="CDD" id="cd13851">
    <property type="entry name" value="CuRO_1_Fet3p"/>
    <property type="match status" value="1"/>
</dbReference>
<protein>
    <recommendedName>
        <fullName evidence="9">Laccase</fullName>
    </recommendedName>
</protein>
<proteinExistence type="inferred from homology"/>
<evidence type="ECO:0000256" key="1">
    <source>
        <dbReference type="ARBA" id="ARBA00010609"/>
    </source>
</evidence>
<evidence type="ECO:0000259" key="5">
    <source>
        <dbReference type="Pfam" id="PF07731"/>
    </source>
</evidence>
<evidence type="ECO:0000313" key="7">
    <source>
        <dbReference type="EMBL" id="KAL2051079.1"/>
    </source>
</evidence>
<accession>A0ABR4B2I1</accession>
<evidence type="ECO:0000259" key="6">
    <source>
        <dbReference type="Pfam" id="PF07732"/>
    </source>
</evidence>
<dbReference type="CDD" id="cd13877">
    <property type="entry name" value="CuRO_2_Fet3p_like"/>
    <property type="match status" value="1"/>
</dbReference>
<dbReference type="PANTHER" id="PTHR11709:SF361">
    <property type="entry name" value="IRON TRANSPORT MULTICOPPER OXIDASE FET3"/>
    <property type="match status" value="1"/>
</dbReference>
<dbReference type="Pfam" id="PF07731">
    <property type="entry name" value="Cu-oxidase_2"/>
    <property type="match status" value="1"/>
</dbReference>
<name>A0ABR4B2I1_9LECA</name>
<keyword evidence="2" id="KW-0732">Signal</keyword>
<feature type="domain" description="Plastocyanin-like" evidence="4">
    <location>
        <begin position="151"/>
        <end position="298"/>
    </location>
</feature>
<dbReference type="InterPro" id="IPR011707">
    <property type="entry name" value="Cu-oxidase-like_N"/>
</dbReference>
<dbReference type="InterPro" id="IPR001117">
    <property type="entry name" value="Cu-oxidase_2nd"/>
</dbReference>
<feature type="domain" description="Plastocyanin-like" evidence="5">
    <location>
        <begin position="361"/>
        <end position="470"/>
    </location>
</feature>
<comment type="caution">
    <text evidence="7">The sequence shown here is derived from an EMBL/GenBank/DDBJ whole genome shotgun (WGS) entry which is preliminary data.</text>
</comment>
<dbReference type="EMBL" id="JBHFEH010000039">
    <property type="protein sequence ID" value="KAL2051079.1"/>
    <property type="molecule type" value="Genomic_DNA"/>
</dbReference>
<feature type="domain" description="Plastocyanin-like" evidence="6">
    <location>
        <begin position="26"/>
        <end position="142"/>
    </location>
</feature>
<comment type="similarity">
    <text evidence="1">Belongs to the multicopper oxidase family.</text>
</comment>
<dbReference type="Gene3D" id="2.60.40.420">
    <property type="entry name" value="Cupredoxins - blue copper proteins"/>
    <property type="match status" value="3"/>
</dbReference>
<dbReference type="InterPro" id="IPR045087">
    <property type="entry name" value="Cu-oxidase_fam"/>
</dbReference>
<reference evidence="7 8" key="1">
    <citation type="submission" date="2024-09" db="EMBL/GenBank/DDBJ databases">
        <title>Rethinking Asexuality: The Enigmatic Case of Functional Sexual Genes in Lepraria (Stereocaulaceae).</title>
        <authorList>
            <person name="Doellman M."/>
            <person name="Sun Y."/>
            <person name="Barcenas-Pena A."/>
            <person name="Lumbsch H.T."/>
            <person name="Grewe F."/>
        </authorList>
    </citation>
    <scope>NUCLEOTIDE SEQUENCE [LARGE SCALE GENOMIC DNA]</scope>
    <source>
        <strain evidence="7 8">Grewe 0041</strain>
    </source>
</reference>
<gene>
    <name evidence="7" type="ORF">ABVK25_008673</name>
</gene>
<evidence type="ECO:0000256" key="2">
    <source>
        <dbReference type="ARBA" id="ARBA00022729"/>
    </source>
</evidence>
<evidence type="ECO:0008006" key="9">
    <source>
        <dbReference type="Google" id="ProtNLM"/>
    </source>
</evidence>
<sequence length="480" mass="52870">MLLKSCSRAIFIYTICASAAVYNWDVTWVLRNPDGLLTRPVIGINGQWPPPAIHANVGEQITVVLTNQLGNETTGMHFHGFFQEGTNSMDGPTGITQCPIGPGETFTYITTVNQYGTYWYHSHNRGQYPDGFRGPIIIHDPQSPHANQYDEELVLTLSDWYHQQIPDLLGNFLSPTLNTDGAEPIPDSAIINDNATTSFSVTPGKTYMVRIINVSNFAAFLVKFDQHEMTIVEVDGTYTKAQPTDLIYMSSAQRMSVLITAKPNANQNFAFVGAMDPNMFDSDPSTLNLNATGYLVYDDKKPLPSTEPTFASYTDGFFDDFDLVPYDETKLFGPVTKQITLNVSSGTYFNQNRFAINNISYVEPKVPTLYTVMSVGEAATNPAVYGEYSSPQIVNFNDVVEVVINNSDDGGHPVHMHGHNFQMIERSPTSAGVYGGTSTGAPATPIRRDVIKVNGGGYLVYRFVADNPDKSTLSPQIDIN</sequence>
<evidence type="ECO:0000259" key="4">
    <source>
        <dbReference type="Pfam" id="PF00394"/>
    </source>
</evidence>
<evidence type="ECO:0000313" key="8">
    <source>
        <dbReference type="Proteomes" id="UP001590951"/>
    </source>
</evidence>
<dbReference type="SUPFAM" id="SSF49503">
    <property type="entry name" value="Cupredoxins"/>
    <property type="match status" value="3"/>
</dbReference>
<dbReference type="InterPro" id="IPR008972">
    <property type="entry name" value="Cupredoxin"/>
</dbReference>
<dbReference type="InterPro" id="IPR011706">
    <property type="entry name" value="Cu-oxidase_C"/>
</dbReference>
<dbReference type="Pfam" id="PF07732">
    <property type="entry name" value="Cu-oxidase_3"/>
    <property type="match status" value="1"/>
</dbReference>
<organism evidence="7 8">
    <name type="scientific">Lepraria finkii</name>
    <dbReference type="NCBI Taxonomy" id="1340010"/>
    <lineage>
        <taxon>Eukaryota</taxon>
        <taxon>Fungi</taxon>
        <taxon>Dikarya</taxon>
        <taxon>Ascomycota</taxon>
        <taxon>Pezizomycotina</taxon>
        <taxon>Lecanoromycetes</taxon>
        <taxon>OSLEUM clade</taxon>
        <taxon>Lecanoromycetidae</taxon>
        <taxon>Lecanorales</taxon>
        <taxon>Lecanorineae</taxon>
        <taxon>Stereocaulaceae</taxon>
        <taxon>Lepraria</taxon>
    </lineage>
</organism>
<dbReference type="Proteomes" id="UP001590951">
    <property type="component" value="Unassembled WGS sequence"/>
</dbReference>
<dbReference type="Pfam" id="PF00394">
    <property type="entry name" value="Cu-oxidase"/>
    <property type="match status" value="1"/>
</dbReference>
<dbReference type="PANTHER" id="PTHR11709">
    <property type="entry name" value="MULTI-COPPER OXIDASE"/>
    <property type="match status" value="1"/>
</dbReference>
<dbReference type="InterPro" id="IPR044130">
    <property type="entry name" value="CuRO_2_Fet3-like"/>
</dbReference>
<keyword evidence="8" id="KW-1185">Reference proteome</keyword>